<evidence type="ECO:0000256" key="1">
    <source>
        <dbReference type="SAM" id="SignalP"/>
    </source>
</evidence>
<evidence type="ECO:0000313" key="3">
    <source>
        <dbReference type="Proteomes" id="UP000199441"/>
    </source>
</evidence>
<evidence type="ECO:0000313" key="2">
    <source>
        <dbReference type="EMBL" id="SDX42877.1"/>
    </source>
</evidence>
<dbReference type="Proteomes" id="UP000199441">
    <property type="component" value="Unassembled WGS sequence"/>
</dbReference>
<name>A0A1H3BLV1_9RHOB</name>
<keyword evidence="1" id="KW-0732">Signal</keyword>
<evidence type="ECO:0008006" key="4">
    <source>
        <dbReference type="Google" id="ProtNLM"/>
    </source>
</evidence>
<feature type="chain" id="PRO_5011713668" description="Sel1 repeat-containing protein" evidence="1">
    <location>
        <begin position="18"/>
        <end position="178"/>
    </location>
</feature>
<dbReference type="SUPFAM" id="SSF81901">
    <property type="entry name" value="HCP-like"/>
    <property type="match status" value="1"/>
</dbReference>
<dbReference type="AlphaFoldDB" id="A0A1H3BLV1"/>
<gene>
    <name evidence="2" type="ORF">SAMN04488001_3195</name>
</gene>
<dbReference type="OrthoDB" id="7848989at2"/>
<feature type="signal peptide" evidence="1">
    <location>
        <begin position="1"/>
        <end position="17"/>
    </location>
</feature>
<dbReference type="STRING" id="670155.SAMN04488001_3195"/>
<accession>A0A1H3BLV1</accession>
<keyword evidence="3" id="KW-1185">Reference proteome</keyword>
<sequence>MKFIATILFLTTSPALAQTGEELGTLNPEEMTWGSITERAQRGEVDMNICASGYAITKAGNHSAARAIFEACAAAGYTGAMTWMSQLDNNGLGGEYDPDAAAEWDRRAADAGDPVGKFNYGLDLMRGHGVAQDTSLGRQYVDEAASDGLQIAKRLQGAGYDLDEVTPDADDWKYAPLF</sequence>
<dbReference type="EMBL" id="FNOI01000007">
    <property type="protein sequence ID" value="SDX42877.1"/>
    <property type="molecule type" value="Genomic_DNA"/>
</dbReference>
<dbReference type="RefSeq" id="WP_089947918.1">
    <property type="nucleotide sequence ID" value="NZ_FNOI01000007.1"/>
</dbReference>
<organism evidence="2 3">
    <name type="scientific">Litoreibacter albidus</name>
    <dbReference type="NCBI Taxonomy" id="670155"/>
    <lineage>
        <taxon>Bacteria</taxon>
        <taxon>Pseudomonadati</taxon>
        <taxon>Pseudomonadota</taxon>
        <taxon>Alphaproteobacteria</taxon>
        <taxon>Rhodobacterales</taxon>
        <taxon>Roseobacteraceae</taxon>
        <taxon>Litoreibacter</taxon>
    </lineage>
</organism>
<dbReference type="Gene3D" id="1.25.40.10">
    <property type="entry name" value="Tetratricopeptide repeat domain"/>
    <property type="match status" value="1"/>
</dbReference>
<dbReference type="InterPro" id="IPR011990">
    <property type="entry name" value="TPR-like_helical_dom_sf"/>
</dbReference>
<proteinExistence type="predicted"/>
<reference evidence="3" key="1">
    <citation type="submission" date="2016-10" db="EMBL/GenBank/DDBJ databases">
        <authorList>
            <person name="Varghese N."/>
            <person name="Submissions S."/>
        </authorList>
    </citation>
    <scope>NUCLEOTIDE SEQUENCE [LARGE SCALE GENOMIC DNA]</scope>
    <source>
        <strain evidence="3">DSM 26922</strain>
    </source>
</reference>
<protein>
    <recommendedName>
        <fullName evidence="4">Sel1 repeat-containing protein</fullName>
    </recommendedName>
</protein>